<keyword evidence="3" id="KW-1185">Reference proteome</keyword>
<accession>A0A0V1DRL3</accession>
<dbReference type="EMBL" id="JYDP01008285">
    <property type="protein sequence ID" value="KRY63794.1"/>
    <property type="molecule type" value="Genomic_DNA"/>
</dbReference>
<proteinExistence type="predicted"/>
<evidence type="ECO:0000313" key="2">
    <source>
        <dbReference type="EMBL" id="KRY63794.1"/>
    </source>
</evidence>
<keyword evidence="1" id="KW-1133">Transmembrane helix</keyword>
<keyword evidence="1" id="KW-0812">Transmembrane</keyword>
<evidence type="ECO:0000313" key="3">
    <source>
        <dbReference type="Proteomes" id="UP000055024"/>
    </source>
</evidence>
<feature type="transmembrane region" description="Helical" evidence="1">
    <location>
        <begin position="7"/>
        <end position="29"/>
    </location>
</feature>
<comment type="caution">
    <text evidence="2">The sequence shown here is derived from an EMBL/GenBank/DDBJ whole genome shotgun (WGS) entry which is preliminary data.</text>
</comment>
<name>A0A0V1DRL3_9BILA</name>
<dbReference type="AlphaFoldDB" id="A0A0V1DRL3"/>
<keyword evidence="1" id="KW-0472">Membrane</keyword>
<evidence type="ECO:0000256" key="1">
    <source>
        <dbReference type="SAM" id="Phobius"/>
    </source>
</evidence>
<organism evidence="2 3">
    <name type="scientific">Trichinella zimbabwensis</name>
    <dbReference type="NCBI Taxonomy" id="268475"/>
    <lineage>
        <taxon>Eukaryota</taxon>
        <taxon>Metazoa</taxon>
        <taxon>Ecdysozoa</taxon>
        <taxon>Nematoda</taxon>
        <taxon>Enoplea</taxon>
        <taxon>Dorylaimia</taxon>
        <taxon>Trichinellida</taxon>
        <taxon>Trichinellidae</taxon>
        <taxon>Trichinella</taxon>
    </lineage>
</organism>
<protein>
    <submittedName>
        <fullName evidence="2">Uncharacterized protein</fullName>
    </submittedName>
</protein>
<gene>
    <name evidence="2" type="ORF">T11_4303</name>
</gene>
<reference evidence="2 3" key="1">
    <citation type="submission" date="2015-01" db="EMBL/GenBank/DDBJ databases">
        <title>Evolution of Trichinella species and genotypes.</title>
        <authorList>
            <person name="Korhonen P.K."/>
            <person name="Edoardo P."/>
            <person name="Giuseppe L.R."/>
            <person name="Gasser R.B."/>
        </authorList>
    </citation>
    <scope>NUCLEOTIDE SEQUENCE [LARGE SCALE GENOMIC DNA]</scope>
    <source>
        <strain evidence="2">ISS1029</strain>
    </source>
</reference>
<dbReference type="Proteomes" id="UP000055024">
    <property type="component" value="Unassembled WGS sequence"/>
</dbReference>
<sequence>MNPKKDLGIHTLVFLLLKLHVVCELHLGYSEILG</sequence>